<feature type="region of interest" description="Disordered" evidence="1">
    <location>
        <begin position="239"/>
        <end position="299"/>
    </location>
</feature>
<dbReference type="STRING" id="1051890.A0A3N4M067"/>
<organism evidence="3 4">
    <name type="scientific">Terfezia boudieri ATCC MYA-4762</name>
    <dbReference type="NCBI Taxonomy" id="1051890"/>
    <lineage>
        <taxon>Eukaryota</taxon>
        <taxon>Fungi</taxon>
        <taxon>Dikarya</taxon>
        <taxon>Ascomycota</taxon>
        <taxon>Pezizomycotina</taxon>
        <taxon>Pezizomycetes</taxon>
        <taxon>Pezizales</taxon>
        <taxon>Pezizaceae</taxon>
        <taxon>Terfezia</taxon>
    </lineage>
</organism>
<feature type="compositionally biased region" description="Polar residues" evidence="1">
    <location>
        <begin position="416"/>
        <end position="426"/>
    </location>
</feature>
<keyword evidence="2" id="KW-0812">Transmembrane</keyword>
<evidence type="ECO:0000256" key="2">
    <source>
        <dbReference type="SAM" id="Phobius"/>
    </source>
</evidence>
<evidence type="ECO:0000313" key="4">
    <source>
        <dbReference type="Proteomes" id="UP000267821"/>
    </source>
</evidence>
<dbReference type="AlphaFoldDB" id="A0A3N4M067"/>
<keyword evidence="2" id="KW-1133">Transmembrane helix</keyword>
<gene>
    <name evidence="3" type="ORF">L211DRAFT_386548</name>
</gene>
<feature type="compositionally biased region" description="Polar residues" evidence="1">
    <location>
        <begin position="327"/>
        <end position="347"/>
    </location>
</feature>
<keyword evidence="2" id="KW-0472">Membrane</keyword>
<feature type="compositionally biased region" description="Basic residues" evidence="1">
    <location>
        <begin position="427"/>
        <end position="437"/>
    </location>
</feature>
<accession>A0A3N4M067</accession>
<feature type="compositionally biased region" description="Polar residues" evidence="1">
    <location>
        <begin position="171"/>
        <end position="185"/>
    </location>
</feature>
<sequence>MSFWDGIQLWQRMLLILACAMVAVLIWGFWQLVWRRMQQKKYKFADSEKSQAVGEANTEGTSKSDEIPFGIRALEAGVEVEGVVISRPTSPRPVHNRNPSNMTLVDVRSSMGSLLCCAQQNSERNSLGPPSPGLTTTLNNVQQPMTSPLRSVYQPNPYGFSGSTIQNLPSCHSSTASTRTMSAENVPTVAEPNLPRPGPSTRGPSSPPLVYNNRVSAMINSQRRSGIYEVPRSGQLNVYWPSRSPTPPEPSPLLSLSENQGSDPRDSDSTGSTSEDDKQTTSTEMLSSSNPSSDEGTGDLTLMQTHRLSHAAEVGQLTRRPPGRPRIQSTSSMHSIRATNTPPNGTVYNTASSPVYPMDISMPSSASLDNIEFQQSQRRSLSTFQYNQQVELAREHFQPQLAAQPRDENVGRVDDSTPTSRPASIRSSKKLVKKNRQSRVGEGFV</sequence>
<dbReference type="InParanoid" id="A0A3N4M067"/>
<dbReference type="OrthoDB" id="5426165at2759"/>
<feature type="compositionally biased region" description="Polar residues" evidence="1">
    <location>
        <begin position="280"/>
        <end position="295"/>
    </location>
</feature>
<protein>
    <submittedName>
        <fullName evidence="3">Uncharacterized protein</fullName>
    </submittedName>
</protein>
<keyword evidence="4" id="KW-1185">Reference proteome</keyword>
<feature type="compositionally biased region" description="Basic and acidic residues" evidence="1">
    <location>
        <begin position="405"/>
        <end position="415"/>
    </location>
</feature>
<feature type="transmembrane region" description="Helical" evidence="2">
    <location>
        <begin position="12"/>
        <end position="33"/>
    </location>
</feature>
<proteinExistence type="predicted"/>
<name>A0A3N4M067_9PEZI</name>
<dbReference type="PANTHER" id="PTHR40623:SF2">
    <property type="entry name" value="INTEGRAL MEMBRANE PROTEIN"/>
    <property type="match status" value="1"/>
</dbReference>
<dbReference type="PANTHER" id="PTHR40623">
    <property type="entry name" value="INTEGRAL MEMBRANE PROTEIN"/>
    <property type="match status" value="1"/>
</dbReference>
<reference evidence="3 4" key="1">
    <citation type="journal article" date="2018" name="Nat. Ecol. Evol.">
        <title>Pezizomycetes genomes reveal the molecular basis of ectomycorrhizal truffle lifestyle.</title>
        <authorList>
            <person name="Murat C."/>
            <person name="Payen T."/>
            <person name="Noel B."/>
            <person name="Kuo A."/>
            <person name="Morin E."/>
            <person name="Chen J."/>
            <person name="Kohler A."/>
            <person name="Krizsan K."/>
            <person name="Balestrini R."/>
            <person name="Da Silva C."/>
            <person name="Montanini B."/>
            <person name="Hainaut M."/>
            <person name="Levati E."/>
            <person name="Barry K.W."/>
            <person name="Belfiori B."/>
            <person name="Cichocki N."/>
            <person name="Clum A."/>
            <person name="Dockter R.B."/>
            <person name="Fauchery L."/>
            <person name="Guy J."/>
            <person name="Iotti M."/>
            <person name="Le Tacon F."/>
            <person name="Lindquist E.A."/>
            <person name="Lipzen A."/>
            <person name="Malagnac F."/>
            <person name="Mello A."/>
            <person name="Molinier V."/>
            <person name="Miyauchi S."/>
            <person name="Poulain J."/>
            <person name="Riccioni C."/>
            <person name="Rubini A."/>
            <person name="Sitrit Y."/>
            <person name="Splivallo R."/>
            <person name="Traeger S."/>
            <person name="Wang M."/>
            <person name="Zifcakova L."/>
            <person name="Wipf D."/>
            <person name="Zambonelli A."/>
            <person name="Paolocci F."/>
            <person name="Nowrousian M."/>
            <person name="Ottonello S."/>
            <person name="Baldrian P."/>
            <person name="Spatafora J.W."/>
            <person name="Henrissat B."/>
            <person name="Nagy L.G."/>
            <person name="Aury J.M."/>
            <person name="Wincker P."/>
            <person name="Grigoriev I.V."/>
            <person name="Bonfante P."/>
            <person name="Martin F.M."/>
        </authorList>
    </citation>
    <scope>NUCLEOTIDE SEQUENCE [LARGE SCALE GENOMIC DNA]</scope>
    <source>
        <strain evidence="3 4">ATCC MYA-4762</strain>
    </source>
</reference>
<dbReference type="Proteomes" id="UP000267821">
    <property type="component" value="Unassembled WGS sequence"/>
</dbReference>
<evidence type="ECO:0000313" key="3">
    <source>
        <dbReference type="EMBL" id="RPB28450.1"/>
    </source>
</evidence>
<feature type="region of interest" description="Disordered" evidence="1">
    <location>
        <begin position="398"/>
        <end position="445"/>
    </location>
</feature>
<evidence type="ECO:0000256" key="1">
    <source>
        <dbReference type="SAM" id="MobiDB-lite"/>
    </source>
</evidence>
<feature type="region of interest" description="Disordered" evidence="1">
    <location>
        <begin position="171"/>
        <end position="211"/>
    </location>
</feature>
<feature type="region of interest" description="Disordered" evidence="1">
    <location>
        <begin position="312"/>
        <end position="347"/>
    </location>
</feature>
<dbReference type="EMBL" id="ML121529">
    <property type="protein sequence ID" value="RPB28450.1"/>
    <property type="molecule type" value="Genomic_DNA"/>
</dbReference>